<protein>
    <submittedName>
        <fullName evidence="2">Uncharacterized protein</fullName>
    </submittedName>
</protein>
<feature type="transmembrane region" description="Helical" evidence="1">
    <location>
        <begin position="52"/>
        <end position="69"/>
    </location>
</feature>
<keyword evidence="1" id="KW-0472">Membrane</keyword>
<evidence type="ECO:0000313" key="2">
    <source>
        <dbReference type="EMBL" id="PKA55719.1"/>
    </source>
</evidence>
<gene>
    <name evidence="2" type="ORF">AXF42_Ash012011</name>
</gene>
<keyword evidence="3" id="KW-1185">Reference proteome</keyword>
<evidence type="ECO:0000256" key="1">
    <source>
        <dbReference type="SAM" id="Phobius"/>
    </source>
</evidence>
<sequence>MQTKTTYTLKETNQVANFFAKLNYADITFVSFDDIPVEGQNIILIEKMGTDCCGILMFLVVDCFVAAAGCFQQSLVLVAGFWLQGVVVLLAVILSADADAGAICRLFCCDAGWDASCRLL</sequence>
<reference evidence="2 3" key="1">
    <citation type="journal article" date="2017" name="Nature">
        <title>The Apostasia genome and the evolution of orchids.</title>
        <authorList>
            <person name="Zhang G.Q."/>
            <person name="Liu K.W."/>
            <person name="Li Z."/>
            <person name="Lohaus R."/>
            <person name="Hsiao Y.Y."/>
            <person name="Niu S.C."/>
            <person name="Wang J.Y."/>
            <person name="Lin Y.C."/>
            <person name="Xu Q."/>
            <person name="Chen L.J."/>
            <person name="Yoshida K."/>
            <person name="Fujiwara S."/>
            <person name="Wang Z.W."/>
            <person name="Zhang Y.Q."/>
            <person name="Mitsuda N."/>
            <person name="Wang M."/>
            <person name="Liu G.H."/>
            <person name="Pecoraro L."/>
            <person name="Huang H.X."/>
            <person name="Xiao X.J."/>
            <person name="Lin M."/>
            <person name="Wu X.Y."/>
            <person name="Wu W.L."/>
            <person name="Chen Y.Y."/>
            <person name="Chang S.B."/>
            <person name="Sakamoto S."/>
            <person name="Ohme-Takagi M."/>
            <person name="Yagi M."/>
            <person name="Zeng S.J."/>
            <person name="Shen C.Y."/>
            <person name="Yeh C.M."/>
            <person name="Luo Y.B."/>
            <person name="Tsai W.C."/>
            <person name="Van de Peer Y."/>
            <person name="Liu Z.J."/>
        </authorList>
    </citation>
    <scope>NUCLEOTIDE SEQUENCE [LARGE SCALE GENOMIC DNA]</scope>
    <source>
        <strain evidence="3">cv. Shenzhen</strain>
        <tissue evidence="2">Stem</tissue>
    </source>
</reference>
<proteinExistence type="predicted"/>
<name>A0A2I0AJI7_9ASPA</name>
<keyword evidence="1" id="KW-1133">Transmembrane helix</keyword>
<organism evidence="2 3">
    <name type="scientific">Apostasia shenzhenica</name>
    <dbReference type="NCBI Taxonomy" id="1088818"/>
    <lineage>
        <taxon>Eukaryota</taxon>
        <taxon>Viridiplantae</taxon>
        <taxon>Streptophyta</taxon>
        <taxon>Embryophyta</taxon>
        <taxon>Tracheophyta</taxon>
        <taxon>Spermatophyta</taxon>
        <taxon>Magnoliopsida</taxon>
        <taxon>Liliopsida</taxon>
        <taxon>Asparagales</taxon>
        <taxon>Orchidaceae</taxon>
        <taxon>Apostasioideae</taxon>
        <taxon>Apostasia</taxon>
    </lineage>
</organism>
<keyword evidence="1" id="KW-0812">Transmembrane</keyword>
<dbReference type="AlphaFoldDB" id="A0A2I0AJI7"/>
<feature type="transmembrane region" description="Helical" evidence="1">
    <location>
        <begin position="75"/>
        <end position="96"/>
    </location>
</feature>
<evidence type="ECO:0000313" key="3">
    <source>
        <dbReference type="Proteomes" id="UP000236161"/>
    </source>
</evidence>
<dbReference type="Proteomes" id="UP000236161">
    <property type="component" value="Unassembled WGS sequence"/>
</dbReference>
<dbReference type="EMBL" id="KZ451978">
    <property type="protein sequence ID" value="PKA55719.1"/>
    <property type="molecule type" value="Genomic_DNA"/>
</dbReference>
<accession>A0A2I0AJI7</accession>